<name>A0ABS4AEP9_9PROT</name>
<evidence type="ECO:0000313" key="1">
    <source>
        <dbReference type="EMBL" id="MBP0445015.1"/>
    </source>
</evidence>
<organism evidence="1 2">
    <name type="scientific">Pararoseomonas baculiformis</name>
    <dbReference type="NCBI Taxonomy" id="2820812"/>
    <lineage>
        <taxon>Bacteria</taxon>
        <taxon>Pseudomonadati</taxon>
        <taxon>Pseudomonadota</taxon>
        <taxon>Alphaproteobacteria</taxon>
        <taxon>Acetobacterales</taxon>
        <taxon>Acetobacteraceae</taxon>
        <taxon>Pararoseomonas</taxon>
    </lineage>
</organism>
<keyword evidence="2" id="KW-1185">Reference proteome</keyword>
<comment type="caution">
    <text evidence="1">The sequence shown here is derived from an EMBL/GenBank/DDBJ whole genome shotgun (WGS) entry which is preliminary data.</text>
</comment>
<dbReference type="Proteomes" id="UP000681594">
    <property type="component" value="Unassembled WGS sequence"/>
</dbReference>
<gene>
    <name evidence="1" type="ORF">J8J14_09505</name>
</gene>
<sequence>MLEGDDDARVIRLLEALPLEDAVFLSKRAEPRRICQQWRLDQRDNTIRAATRFLPGLEDGDRAKKIARDLRRFLALLWQWNGGPLCTTETYQGAIHRIAILNERRPIGARQIVNIFEHARGGTHRSN</sequence>
<dbReference type="RefSeq" id="WP_209379257.1">
    <property type="nucleotide sequence ID" value="NZ_JAGIZB010000007.1"/>
</dbReference>
<accession>A0ABS4AEP9</accession>
<dbReference type="EMBL" id="JAGIZB010000007">
    <property type="protein sequence ID" value="MBP0445015.1"/>
    <property type="molecule type" value="Genomic_DNA"/>
</dbReference>
<evidence type="ECO:0000313" key="2">
    <source>
        <dbReference type="Proteomes" id="UP000681594"/>
    </source>
</evidence>
<reference evidence="1 2" key="1">
    <citation type="submission" date="2021-03" db="EMBL/GenBank/DDBJ databases">
        <authorList>
            <person name="So Y."/>
        </authorList>
    </citation>
    <scope>NUCLEOTIDE SEQUENCE [LARGE SCALE GENOMIC DNA]</scope>
    <source>
        <strain evidence="1 2">SSH11</strain>
    </source>
</reference>
<proteinExistence type="predicted"/>
<protein>
    <submittedName>
        <fullName evidence="1">Uncharacterized protein</fullName>
    </submittedName>
</protein>